<keyword evidence="2" id="KW-1185">Reference proteome</keyword>
<dbReference type="EMBL" id="JABBWK010000068">
    <property type="protein sequence ID" value="KAG1895254.1"/>
    <property type="molecule type" value="Genomic_DNA"/>
</dbReference>
<evidence type="ECO:0000313" key="1">
    <source>
        <dbReference type="EMBL" id="KAG1895254.1"/>
    </source>
</evidence>
<name>A0AAD4DW80_9AGAM</name>
<reference evidence="1" key="1">
    <citation type="journal article" date="2020" name="New Phytol.">
        <title>Comparative genomics reveals dynamic genome evolution in host specialist ectomycorrhizal fungi.</title>
        <authorList>
            <person name="Lofgren L.A."/>
            <person name="Nguyen N.H."/>
            <person name="Vilgalys R."/>
            <person name="Ruytinx J."/>
            <person name="Liao H.L."/>
            <person name="Branco S."/>
            <person name="Kuo A."/>
            <person name="LaButti K."/>
            <person name="Lipzen A."/>
            <person name="Andreopoulos W."/>
            <person name="Pangilinan J."/>
            <person name="Riley R."/>
            <person name="Hundley H."/>
            <person name="Na H."/>
            <person name="Barry K."/>
            <person name="Grigoriev I.V."/>
            <person name="Stajich J.E."/>
            <person name="Kennedy P.G."/>
        </authorList>
    </citation>
    <scope>NUCLEOTIDE SEQUENCE</scope>
    <source>
        <strain evidence="1">FC203</strain>
    </source>
</reference>
<evidence type="ECO:0000313" key="2">
    <source>
        <dbReference type="Proteomes" id="UP001195769"/>
    </source>
</evidence>
<gene>
    <name evidence="1" type="ORF">F5891DRAFT_984336</name>
</gene>
<proteinExistence type="predicted"/>
<sequence>MKIERGIGEVCRWFKMLLNYYCMLHTKTHTMDSWSSMMMANIRKDLHFIDYRHNNPREDKEWPQKLELGDGIQKTHDAPHKFVGYMMSMSCVCSTSNPTSLLSADVACSLIEVIKVYTWHYQLFPAVTLVYI</sequence>
<accession>A0AAD4DW80</accession>
<protein>
    <submittedName>
        <fullName evidence="1">Uncharacterized protein</fullName>
    </submittedName>
</protein>
<comment type="caution">
    <text evidence="1">The sequence shown here is derived from an EMBL/GenBank/DDBJ whole genome shotgun (WGS) entry which is preliminary data.</text>
</comment>
<dbReference type="RefSeq" id="XP_041220830.1">
    <property type="nucleotide sequence ID" value="XM_041377422.1"/>
</dbReference>
<dbReference type="Proteomes" id="UP001195769">
    <property type="component" value="Unassembled WGS sequence"/>
</dbReference>
<dbReference type="GeneID" id="64671720"/>
<dbReference type="AlphaFoldDB" id="A0AAD4DW80"/>
<organism evidence="1 2">
    <name type="scientific">Suillus fuscotomentosus</name>
    <dbReference type="NCBI Taxonomy" id="1912939"/>
    <lineage>
        <taxon>Eukaryota</taxon>
        <taxon>Fungi</taxon>
        <taxon>Dikarya</taxon>
        <taxon>Basidiomycota</taxon>
        <taxon>Agaricomycotina</taxon>
        <taxon>Agaricomycetes</taxon>
        <taxon>Agaricomycetidae</taxon>
        <taxon>Boletales</taxon>
        <taxon>Suillineae</taxon>
        <taxon>Suillaceae</taxon>
        <taxon>Suillus</taxon>
    </lineage>
</organism>